<proteinExistence type="predicted"/>
<comment type="caution">
    <text evidence="1">The sequence shown here is derived from an EMBL/GenBank/DDBJ whole genome shotgun (WGS) entry which is preliminary data.</text>
</comment>
<dbReference type="GO" id="GO:0017111">
    <property type="term" value="F:ribonucleoside triphosphate phosphatase activity"/>
    <property type="evidence" value="ECO:0007669"/>
    <property type="project" value="InterPro"/>
</dbReference>
<evidence type="ECO:0000313" key="1">
    <source>
        <dbReference type="EMBL" id="MPM16909.1"/>
    </source>
</evidence>
<protein>
    <recommendedName>
        <fullName evidence="2">NTPase</fullName>
    </recommendedName>
</protein>
<dbReference type="InterPro" id="IPR004948">
    <property type="entry name" value="Nuc-triphosphatase_THEP1"/>
</dbReference>
<dbReference type="AlphaFoldDB" id="A0A644XLD3"/>
<name>A0A644XLD3_9ZZZZ</name>
<dbReference type="InterPro" id="IPR027417">
    <property type="entry name" value="P-loop_NTPase"/>
</dbReference>
<sequence length="175" mass="19473">MHTLVIGSNETNRAGFIDRLLTGCGPRLRLYGYRSVKETADETGNAPIYLYPASGGHRQTQDNLLGWCKNQHSTANLEAFDRNAFLIELARPDGLLVMDEIGPMESRAPRFRAAVLAAMERTTPILASVRDIEISFLETVRTHPNARCFYLTCKNGEELFPQVLAHLRAQLDGVG</sequence>
<organism evidence="1">
    <name type="scientific">bioreactor metagenome</name>
    <dbReference type="NCBI Taxonomy" id="1076179"/>
    <lineage>
        <taxon>unclassified sequences</taxon>
        <taxon>metagenomes</taxon>
        <taxon>ecological metagenomes</taxon>
    </lineage>
</organism>
<dbReference type="Pfam" id="PF03266">
    <property type="entry name" value="NTPase_1"/>
    <property type="match status" value="1"/>
</dbReference>
<accession>A0A644XLD3</accession>
<evidence type="ECO:0008006" key="2">
    <source>
        <dbReference type="Google" id="ProtNLM"/>
    </source>
</evidence>
<gene>
    <name evidence="1" type="ORF">SDC9_63291</name>
</gene>
<dbReference type="EMBL" id="VSSQ01002699">
    <property type="protein sequence ID" value="MPM16909.1"/>
    <property type="molecule type" value="Genomic_DNA"/>
</dbReference>
<dbReference type="Gene3D" id="3.40.50.300">
    <property type="entry name" value="P-loop containing nucleotide triphosphate hydrolases"/>
    <property type="match status" value="1"/>
</dbReference>
<reference evidence="1" key="1">
    <citation type="submission" date="2019-08" db="EMBL/GenBank/DDBJ databases">
        <authorList>
            <person name="Kucharzyk K."/>
            <person name="Murdoch R.W."/>
            <person name="Higgins S."/>
            <person name="Loffler F."/>
        </authorList>
    </citation>
    <scope>NUCLEOTIDE SEQUENCE</scope>
</reference>